<dbReference type="PRINTS" id="PR00081">
    <property type="entry name" value="GDHRDH"/>
</dbReference>
<evidence type="ECO:0000313" key="4">
    <source>
        <dbReference type="Proteomes" id="UP000004030"/>
    </source>
</evidence>
<comment type="similarity">
    <text evidence="1">Belongs to the short-chain dehydrogenases/reductases (SDR) family.</text>
</comment>
<evidence type="ECO:0000256" key="1">
    <source>
        <dbReference type="ARBA" id="ARBA00006484"/>
    </source>
</evidence>
<dbReference type="SUPFAM" id="SSF51735">
    <property type="entry name" value="NAD(P)-binding Rossmann-fold domains"/>
    <property type="match status" value="1"/>
</dbReference>
<comment type="caution">
    <text evidence="3">The sequence shown here is derived from an EMBL/GenBank/DDBJ whole genome shotgun (WGS) entry which is preliminary data.</text>
</comment>
<gene>
    <name evidence="3" type="ORF">NSU_0526</name>
</gene>
<dbReference type="RefSeq" id="WP_007011443.1">
    <property type="nucleotide sequence ID" value="NZ_AGFM01000008.1"/>
</dbReference>
<reference evidence="3 4" key="1">
    <citation type="journal article" date="2012" name="J. Bacteriol.">
        <title>Genome sequence of benzo(a)pyrene-degrading bacterium Novosphingobium pentaromativorans US6-1.</title>
        <authorList>
            <person name="Luo Y.R."/>
            <person name="Kang S.G."/>
            <person name="Kim S.J."/>
            <person name="Kim M.R."/>
            <person name="Li N."/>
            <person name="Lee J.H."/>
            <person name="Kwon K.K."/>
        </authorList>
    </citation>
    <scope>NUCLEOTIDE SEQUENCE [LARGE SCALE GENOMIC DNA]</scope>
    <source>
        <strain evidence="3 4">US6-1</strain>
    </source>
</reference>
<dbReference type="OrthoDB" id="7500328at2"/>
<dbReference type="InterPro" id="IPR036291">
    <property type="entry name" value="NAD(P)-bd_dom_sf"/>
</dbReference>
<dbReference type="InterPro" id="IPR020904">
    <property type="entry name" value="Sc_DH/Rdtase_CS"/>
</dbReference>
<dbReference type="PANTHER" id="PTHR43669">
    <property type="entry name" value="5-KETO-D-GLUCONATE 5-REDUCTASE"/>
    <property type="match status" value="1"/>
</dbReference>
<proteinExistence type="inferred from homology"/>
<keyword evidence="2" id="KW-0560">Oxidoreductase</keyword>
<dbReference type="InterPro" id="IPR002347">
    <property type="entry name" value="SDR_fam"/>
</dbReference>
<dbReference type="PROSITE" id="PS00061">
    <property type="entry name" value="ADH_SHORT"/>
    <property type="match status" value="1"/>
</dbReference>
<accession>G6E855</accession>
<evidence type="ECO:0008006" key="5">
    <source>
        <dbReference type="Google" id="ProtNLM"/>
    </source>
</evidence>
<protein>
    <recommendedName>
        <fullName evidence="5">Short-chain dehydrogenase/reductase SDR</fullName>
    </recommendedName>
</protein>
<dbReference type="Proteomes" id="UP000004030">
    <property type="component" value="Unassembled WGS sequence"/>
</dbReference>
<dbReference type="EMBL" id="AGFM01000008">
    <property type="protein sequence ID" value="EHJ62395.1"/>
    <property type="molecule type" value="Genomic_DNA"/>
</dbReference>
<dbReference type="eggNOG" id="COG1028">
    <property type="taxonomic scope" value="Bacteria"/>
</dbReference>
<name>G6E855_9SPHN</name>
<evidence type="ECO:0000313" key="3">
    <source>
        <dbReference type="EMBL" id="EHJ62395.1"/>
    </source>
</evidence>
<keyword evidence="4" id="KW-1185">Reference proteome</keyword>
<dbReference type="FunFam" id="3.40.50.720:FF:000084">
    <property type="entry name" value="Short-chain dehydrogenase reductase"/>
    <property type="match status" value="1"/>
</dbReference>
<dbReference type="Gene3D" id="3.40.50.720">
    <property type="entry name" value="NAD(P)-binding Rossmann-like Domain"/>
    <property type="match status" value="1"/>
</dbReference>
<organism evidence="3 4">
    <name type="scientific">Novosphingobium pentaromativorans US6-1</name>
    <dbReference type="NCBI Taxonomy" id="1088721"/>
    <lineage>
        <taxon>Bacteria</taxon>
        <taxon>Pseudomonadati</taxon>
        <taxon>Pseudomonadota</taxon>
        <taxon>Alphaproteobacteria</taxon>
        <taxon>Sphingomonadales</taxon>
        <taxon>Sphingomonadaceae</taxon>
        <taxon>Novosphingobium</taxon>
    </lineage>
</organism>
<dbReference type="Pfam" id="PF13561">
    <property type="entry name" value="adh_short_C2"/>
    <property type="match status" value="1"/>
</dbReference>
<evidence type="ECO:0000256" key="2">
    <source>
        <dbReference type="ARBA" id="ARBA00023002"/>
    </source>
</evidence>
<dbReference type="CDD" id="cd05233">
    <property type="entry name" value="SDR_c"/>
    <property type="match status" value="1"/>
</dbReference>
<dbReference type="AlphaFoldDB" id="G6E855"/>
<dbReference type="PANTHER" id="PTHR43669:SF8">
    <property type="entry name" value="SHORT-CHAIN TYPE DEHYDROGENASE_REDUCTASE-RELATED"/>
    <property type="match status" value="1"/>
</dbReference>
<sequence length="271" mass="28410">MDPVFGLEGKRILVLGGGQGMGEATVKRIVEQGAHVAIADLDPDRAEKVAKAVRESGGTATAIGVDVLDDAALVGAIANVEANFGPLDGMATVIGMAGWASLLDLELDTWDADQNRNLRYFFVAAREVARSLLKRGAPGSIVCVASVDGLRSAPNHAAYGVAKAGLVHLVKSMAVEWSGQGIRINCVAPGGIITPRLPDRGPEGERKTMEKVPMQRRGTVDEIAKAITFFLSDLSSYVTGQTLAVDGGFMAANLFNVTLPPKNTVMGAERA</sequence>
<dbReference type="PATRIC" id="fig|1088721.3.peg.517"/>
<dbReference type="GO" id="GO:0016491">
    <property type="term" value="F:oxidoreductase activity"/>
    <property type="evidence" value="ECO:0007669"/>
    <property type="project" value="UniProtKB-KW"/>
</dbReference>